<keyword evidence="2" id="KW-0472">Membrane</keyword>
<evidence type="ECO:0000313" key="4">
    <source>
        <dbReference type="EMBL" id="SFW12839.1"/>
    </source>
</evidence>
<dbReference type="NCBIfam" id="TIGR02675">
    <property type="entry name" value="tape_meas_nterm"/>
    <property type="match status" value="1"/>
</dbReference>
<keyword evidence="2" id="KW-1133">Transmembrane helix</keyword>
<accession>A0A1K1LPP4</accession>
<evidence type="ECO:0000313" key="7">
    <source>
        <dbReference type="Proteomes" id="UP001326715"/>
    </source>
</evidence>
<sequence length="641" mass="67793">MADLKTITSDTYKDLLKAADAAFSKIDNWVQNTINQNNLYVGSNKILKGSLQQIDDELEKINKKQKETKGFKEFVTIEKRKIEIEEQRKKTQDLADFAARKGWAENFRKVFDSGLDKVIEGGPDLLRLGMAAETAQLSFKQLTGSSSTAAGILKDIHQMAATSLFDNDKLQENAASLLESGVAANKLMPTLSMLEDVSGGNQTKMDSLSKAFGDMQQAGHLTAESLKEMNDAGFKPLEMMAANSGQTMEQLKASMEAGGISTDSVVAALQAATSQGGAFFGVMKEQSETAAGQWHGLQEKMSEAGATVGNALMPTVSNFVENTLKPMVDWLGQAAGWISRNAELVGFLVTVIGGVVLGYKAWTLAAELLGPAMASSGIGAIFVAVGLLIGAVVYAWNTFGWFRGAIMAAWEVLKGFAGMIWDIAIAPIKSLISGISNIGQAVMYLFSGDWDKAWQSGKEAIKDLSGYNTAKTVINDMKEMGGKAADAFNAEVNKKKGQAQGPGMTTPPVPGQGNFGGFGSGNGGGAGANGDWLPQTATGGKSKGRGASGTWNRGVPFGGTNALDGVGTSASWTPDNTRKKMSLDTAKDTATGITNGGARTVNITLQKLVETINITTNTLAESITDMEQQVTDALLHVLKTA</sequence>
<proteinExistence type="predicted"/>
<evidence type="ECO:0000256" key="2">
    <source>
        <dbReference type="SAM" id="Phobius"/>
    </source>
</evidence>
<protein>
    <submittedName>
        <fullName evidence="4">Tape measure domain-containing protein</fullName>
    </submittedName>
    <submittedName>
        <fullName evidence="5">Tape measure protein</fullName>
    </submittedName>
</protein>
<feature type="domain" description="Tape measure protein N-terminal" evidence="3">
    <location>
        <begin position="126"/>
        <end position="304"/>
    </location>
</feature>
<evidence type="ECO:0000313" key="5">
    <source>
        <dbReference type="EMBL" id="WQG89426.1"/>
    </source>
</evidence>
<reference evidence="4 6" key="1">
    <citation type="submission" date="2016-11" db="EMBL/GenBank/DDBJ databases">
        <authorList>
            <person name="Jaros S."/>
            <person name="Januszkiewicz K."/>
            <person name="Wedrychowicz H."/>
        </authorList>
    </citation>
    <scope>NUCLEOTIDE SEQUENCE [LARGE SCALE GENOMIC DNA]</scope>
    <source>
        <strain evidence="4 6">DSM 784</strain>
    </source>
</reference>
<dbReference type="InterPro" id="IPR013491">
    <property type="entry name" value="Tape_meas_N"/>
</dbReference>
<evidence type="ECO:0000256" key="1">
    <source>
        <dbReference type="SAM" id="MobiDB-lite"/>
    </source>
</evidence>
<organism evidence="4 6">
    <name type="scientific">Chitinophaga sancti</name>
    <dbReference type="NCBI Taxonomy" id="1004"/>
    <lineage>
        <taxon>Bacteria</taxon>
        <taxon>Pseudomonadati</taxon>
        <taxon>Bacteroidota</taxon>
        <taxon>Chitinophagia</taxon>
        <taxon>Chitinophagales</taxon>
        <taxon>Chitinophagaceae</taxon>
        <taxon>Chitinophaga</taxon>
    </lineage>
</organism>
<dbReference type="Proteomes" id="UP000183788">
    <property type="component" value="Unassembled WGS sequence"/>
</dbReference>
<feature type="region of interest" description="Disordered" evidence="1">
    <location>
        <begin position="538"/>
        <end position="582"/>
    </location>
</feature>
<dbReference type="EMBL" id="FPIZ01000001">
    <property type="protein sequence ID" value="SFW12839.1"/>
    <property type="molecule type" value="Genomic_DNA"/>
</dbReference>
<gene>
    <name evidence="4" type="ORF">SAMN05661012_00111</name>
    <name evidence="5" type="ORF">SR876_31325</name>
</gene>
<feature type="transmembrane region" description="Helical" evidence="2">
    <location>
        <begin position="374"/>
        <end position="396"/>
    </location>
</feature>
<evidence type="ECO:0000313" key="6">
    <source>
        <dbReference type="Proteomes" id="UP000183788"/>
    </source>
</evidence>
<evidence type="ECO:0000259" key="3">
    <source>
        <dbReference type="Pfam" id="PF20155"/>
    </source>
</evidence>
<dbReference type="EMBL" id="CP140154">
    <property type="protein sequence ID" value="WQG89426.1"/>
    <property type="molecule type" value="Genomic_DNA"/>
</dbReference>
<keyword evidence="2" id="KW-0812">Transmembrane</keyword>
<dbReference type="OrthoDB" id="1219342at2"/>
<dbReference type="Proteomes" id="UP001326715">
    <property type="component" value="Chromosome"/>
</dbReference>
<dbReference type="RefSeq" id="WP_072356645.1">
    <property type="nucleotide sequence ID" value="NZ_CP139972.1"/>
</dbReference>
<name>A0A1K1LPP4_9BACT</name>
<dbReference type="STRING" id="1004.SAMN05661012_00111"/>
<dbReference type="AlphaFoldDB" id="A0A1K1LPP4"/>
<dbReference type="Pfam" id="PF20155">
    <property type="entry name" value="TMP_3"/>
    <property type="match status" value="1"/>
</dbReference>
<feature type="transmembrane region" description="Helical" evidence="2">
    <location>
        <begin position="344"/>
        <end position="362"/>
    </location>
</feature>
<reference evidence="5 7" key="2">
    <citation type="submission" date="2023-11" db="EMBL/GenBank/DDBJ databases">
        <title>MicrobeMod: A computational toolkit for identifying prokaryotic methylation and restriction-modification with nanopore sequencing.</title>
        <authorList>
            <person name="Crits-Christoph A."/>
            <person name="Kang S.C."/>
            <person name="Lee H."/>
            <person name="Ostrov N."/>
        </authorList>
    </citation>
    <scope>NUCLEOTIDE SEQUENCE [LARGE SCALE GENOMIC DNA]</scope>
    <source>
        <strain evidence="5 7">ATCC 23090</strain>
    </source>
</reference>
<keyword evidence="7" id="KW-1185">Reference proteome</keyword>